<evidence type="ECO:0000259" key="1">
    <source>
        <dbReference type="Pfam" id="PF03050"/>
    </source>
</evidence>
<dbReference type="Proteomes" id="UP001550348">
    <property type="component" value="Unassembled WGS sequence"/>
</dbReference>
<dbReference type="RefSeq" id="WP_355668008.1">
    <property type="nucleotide sequence ID" value="NZ_JBEXRX010000193.1"/>
</dbReference>
<evidence type="ECO:0000313" key="2">
    <source>
        <dbReference type="EMBL" id="MEU0156500.1"/>
    </source>
</evidence>
<proteinExistence type="predicted"/>
<name>A0ABV2VUN1_9ACTN</name>
<comment type="caution">
    <text evidence="2">The sequence shown here is derived from an EMBL/GenBank/DDBJ whole genome shotgun (WGS) entry which is preliminary data.</text>
</comment>
<accession>A0ABV2VUN1</accession>
<gene>
    <name evidence="2" type="ORF">ABZ071_32395</name>
</gene>
<dbReference type="InterPro" id="IPR004291">
    <property type="entry name" value="Transposase_IS66_central"/>
</dbReference>
<evidence type="ECO:0000313" key="3">
    <source>
        <dbReference type="Proteomes" id="UP001550348"/>
    </source>
</evidence>
<sequence>MSVGTLVSVVTRTSGQLVPFLHAVREQIAAAPVAHFDETSLRAGCGRRRSARPARTPPASAATGAWVHSASTDSLSLFYVHASRGHDAIAAAGVLPVFAGIALHDGYTDGAWLPGTN</sequence>
<keyword evidence="3" id="KW-1185">Reference proteome</keyword>
<reference evidence="2 3" key="1">
    <citation type="submission" date="2024-06" db="EMBL/GenBank/DDBJ databases">
        <title>The Natural Products Discovery Center: Release of the First 8490 Sequenced Strains for Exploring Actinobacteria Biosynthetic Diversity.</title>
        <authorList>
            <person name="Kalkreuter E."/>
            <person name="Kautsar S.A."/>
            <person name="Yang D."/>
            <person name="Bader C.D."/>
            <person name="Teijaro C.N."/>
            <person name="Fluegel L."/>
            <person name="Davis C.M."/>
            <person name="Simpson J.R."/>
            <person name="Lauterbach L."/>
            <person name="Steele A.D."/>
            <person name="Gui C."/>
            <person name="Meng S."/>
            <person name="Li G."/>
            <person name="Viehrig K."/>
            <person name="Ye F."/>
            <person name="Su P."/>
            <person name="Kiefer A.F."/>
            <person name="Nichols A."/>
            <person name="Cepeda A.J."/>
            <person name="Yan W."/>
            <person name="Fan B."/>
            <person name="Jiang Y."/>
            <person name="Adhikari A."/>
            <person name="Zheng C.-J."/>
            <person name="Schuster L."/>
            <person name="Cowan T.M."/>
            <person name="Smanski M.J."/>
            <person name="Chevrette M.G."/>
            <person name="De Carvalho L.P.S."/>
            <person name="Shen B."/>
        </authorList>
    </citation>
    <scope>NUCLEOTIDE SEQUENCE [LARGE SCALE GENOMIC DNA]</scope>
    <source>
        <strain evidence="2 3">NPDC006286</strain>
    </source>
</reference>
<dbReference type="Pfam" id="PF03050">
    <property type="entry name" value="DDE_Tnp_IS66"/>
    <property type="match status" value="1"/>
</dbReference>
<feature type="domain" description="Transposase IS66 central" evidence="1">
    <location>
        <begin position="2"/>
        <end position="108"/>
    </location>
</feature>
<dbReference type="EMBL" id="JBEXRX010000193">
    <property type="protein sequence ID" value="MEU0156500.1"/>
    <property type="molecule type" value="Genomic_DNA"/>
</dbReference>
<protein>
    <submittedName>
        <fullName evidence="2">Transposase</fullName>
    </submittedName>
</protein>
<organism evidence="2 3">
    <name type="scientific">Micromonospora fulviviridis</name>
    <dbReference type="NCBI Taxonomy" id="47860"/>
    <lineage>
        <taxon>Bacteria</taxon>
        <taxon>Bacillati</taxon>
        <taxon>Actinomycetota</taxon>
        <taxon>Actinomycetes</taxon>
        <taxon>Micromonosporales</taxon>
        <taxon>Micromonosporaceae</taxon>
        <taxon>Micromonospora</taxon>
    </lineage>
</organism>